<comment type="catalytic activity">
    <reaction evidence="1 13">
        <text>ATP + protein L-histidine = ADP + protein N-phospho-L-histidine.</text>
        <dbReference type="EC" id="2.7.13.3"/>
    </reaction>
</comment>
<keyword evidence="3 13" id="KW-1003">Cell membrane</keyword>
<evidence type="ECO:0000256" key="12">
    <source>
        <dbReference type="ARBA" id="ARBA00023136"/>
    </source>
</evidence>
<evidence type="ECO:0000256" key="7">
    <source>
        <dbReference type="ARBA" id="ARBA00022741"/>
    </source>
</evidence>
<dbReference type="Proteomes" id="UP001595807">
    <property type="component" value="Unassembled WGS sequence"/>
</dbReference>
<reference evidence="17" key="1">
    <citation type="journal article" date="2019" name="Int. J. Syst. Evol. Microbiol.">
        <title>The Global Catalogue of Microorganisms (GCM) 10K type strain sequencing project: providing services to taxonomists for standard genome sequencing and annotation.</title>
        <authorList>
            <consortium name="The Broad Institute Genomics Platform"/>
            <consortium name="The Broad Institute Genome Sequencing Center for Infectious Disease"/>
            <person name="Wu L."/>
            <person name="Ma J."/>
        </authorList>
    </citation>
    <scope>NUCLEOTIDE SEQUENCE [LARGE SCALE GENOMIC DNA]</scope>
    <source>
        <strain evidence="17">CCUG 67170</strain>
    </source>
</reference>
<keyword evidence="10 14" id="KW-1133">Transmembrane helix</keyword>
<dbReference type="PANTHER" id="PTHR24421">
    <property type="entry name" value="NITRATE/NITRITE SENSOR PROTEIN NARX-RELATED"/>
    <property type="match status" value="1"/>
</dbReference>
<evidence type="ECO:0000256" key="8">
    <source>
        <dbReference type="ARBA" id="ARBA00022777"/>
    </source>
</evidence>
<feature type="transmembrane region" description="Helical" evidence="14">
    <location>
        <begin position="7"/>
        <end position="25"/>
    </location>
</feature>
<feature type="domain" description="Histidine kinase" evidence="15">
    <location>
        <begin position="135"/>
        <end position="329"/>
    </location>
</feature>
<evidence type="ECO:0000256" key="9">
    <source>
        <dbReference type="ARBA" id="ARBA00022840"/>
    </source>
</evidence>
<keyword evidence="17" id="KW-1185">Reference proteome</keyword>
<dbReference type="EMBL" id="JBHRZV010000049">
    <property type="protein sequence ID" value="MFC3928346.1"/>
    <property type="molecule type" value="Genomic_DNA"/>
</dbReference>
<keyword evidence="5 13" id="KW-0808">Transferase</keyword>
<dbReference type="InterPro" id="IPR003594">
    <property type="entry name" value="HATPase_dom"/>
</dbReference>
<dbReference type="PIRSF" id="PIRSF037431">
    <property type="entry name" value="STHK_LiaS"/>
    <property type="match status" value="1"/>
</dbReference>
<gene>
    <name evidence="16" type="ORF">ACFORF_07180</name>
</gene>
<dbReference type="InterPro" id="IPR005467">
    <property type="entry name" value="His_kinase_dom"/>
</dbReference>
<evidence type="ECO:0000256" key="14">
    <source>
        <dbReference type="SAM" id="Phobius"/>
    </source>
</evidence>
<evidence type="ECO:0000313" key="16">
    <source>
        <dbReference type="EMBL" id="MFC3928346.1"/>
    </source>
</evidence>
<keyword evidence="11 13" id="KW-0902">Two-component regulatory system</keyword>
<proteinExistence type="predicted"/>
<evidence type="ECO:0000256" key="2">
    <source>
        <dbReference type="ARBA" id="ARBA00004651"/>
    </source>
</evidence>
<feature type="transmembrane region" description="Helical" evidence="14">
    <location>
        <begin position="45"/>
        <end position="67"/>
    </location>
</feature>
<dbReference type="InterPro" id="IPR050482">
    <property type="entry name" value="Sensor_HK_TwoCompSys"/>
</dbReference>
<dbReference type="EC" id="2.7.13.3" evidence="13"/>
<dbReference type="Pfam" id="PF07730">
    <property type="entry name" value="HisKA_3"/>
    <property type="match status" value="1"/>
</dbReference>
<dbReference type="PROSITE" id="PS50109">
    <property type="entry name" value="HIS_KIN"/>
    <property type="match status" value="1"/>
</dbReference>
<evidence type="ECO:0000256" key="1">
    <source>
        <dbReference type="ARBA" id="ARBA00000085"/>
    </source>
</evidence>
<protein>
    <recommendedName>
        <fullName evidence="13">Sensor histidine kinase</fullName>
        <ecNumber evidence="13">2.7.13.3</ecNumber>
    </recommendedName>
</protein>
<dbReference type="Gene3D" id="3.30.565.10">
    <property type="entry name" value="Histidine kinase-like ATPase, C-terminal domain"/>
    <property type="match status" value="1"/>
</dbReference>
<dbReference type="InterPro" id="IPR011712">
    <property type="entry name" value="Sig_transdc_His_kin_sub3_dim/P"/>
</dbReference>
<evidence type="ECO:0000256" key="13">
    <source>
        <dbReference type="PIRNR" id="PIRNR037431"/>
    </source>
</evidence>
<evidence type="ECO:0000256" key="10">
    <source>
        <dbReference type="ARBA" id="ARBA00022989"/>
    </source>
</evidence>
<dbReference type="Pfam" id="PF02518">
    <property type="entry name" value="HATPase_c"/>
    <property type="match status" value="1"/>
</dbReference>
<evidence type="ECO:0000313" key="17">
    <source>
        <dbReference type="Proteomes" id="UP001595807"/>
    </source>
</evidence>
<dbReference type="GO" id="GO:0016301">
    <property type="term" value="F:kinase activity"/>
    <property type="evidence" value="ECO:0007669"/>
    <property type="project" value="UniProtKB-KW"/>
</dbReference>
<keyword evidence="4" id="KW-0597">Phosphoprotein</keyword>
<evidence type="ECO:0000256" key="5">
    <source>
        <dbReference type="ARBA" id="ARBA00022679"/>
    </source>
</evidence>
<comment type="subcellular location">
    <subcellularLocation>
        <location evidence="2 13">Cell membrane</location>
        <topology evidence="2 13">Multi-pass membrane protein</topology>
    </subcellularLocation>
</comment>
<sequence>MTKRTILTISLYAILTIVTVISVVVRSFGIDLTEFLSDWVRLVRFSFAILSLTASLALLLMSGWYLWEEYSKRQLNHTINQILDNKVVTHQPDTDLGNNILRLSTKMQHLTANLQRTENAHIENTEDIVKQERRRIARDLHDTVSQELFAASLMLSGVNQMAEQLPKEKLKEQLTAIETVLTDAQKDLRILLLHLRPTELDGRNLAEGLEMILQELQDKSDIQVSLCSNMSQLPRSIEENLFRIAQEFISNTLKHAQATRLEVYLNQQDNEVQLKMIDDGKGFNLDAVRSLSYGLKNIEDRVNDLAGSVRFLSQIGQGVSMDIRLPLTAIDKEERDGETDDSR</sequence>
<evidence type="ECO:0000259" key="15">
    <source>
        <dbReference type="PROSITE" id="PS50109"/>
    </source>
</evidence>
<keyword evidence="6 14" id="KW-0812">Transmembrane</keyword>
<dbReference type="CDD" id="cd16917">
    <property type="entry name" value="HATPase_UhpB-NarQ-NarX-like"/>
    <property type="match status" value="1"/>
</dbReference>
<comment type="caution">
    <text evidence="16">The sequence shown here is derived from an EMBL/GenBank/DDBJ whole genome shotgun (WGS) entry which is preliminary data.</text>
</comment>
<evidence type="ECO:0000256" key="6">
    <source>
        <dbReference type="ARBA" id="ARBA00022692"/>
    </source>
</evidence>
<dbReference type="PANTHER" id="PTHR24421:SF37">
    <property type="entry name" value="SENSOR HISTIDINE KINASE NARS"/>
    <property type="match status" value="1"/>
</dbReference>
<organism evidence="16 17">
    <name type="scientific">Streptococcus caprae</name>
    <dbReference type="NCBI Taxonomy" id="1640501"/>
    <lineage>
        <taxon>Bacteria</taxon>
        <taxon>Bacillati</taxon>
        <taxon>Bacillota</taxon>
        <taxon>Bacilli</taxon>
        <taxon>Lactobacillales</taxon>
        <taxon>Streptococcaceae</taxon>
        <taxon>Streptococcus</taxon>
    </lineage>
</organism>
<evidence type="ECO:0000256" key="11">
    <source>
        <dbReference type="ARBA" id="ARBA00023012"/>
    </source>
</evidence>
<keyword evidence="9 13" id="KW-0067">ATP-binding</keyword>
<dbReference type="Gene3D" id="1.20.5.1930">
    <property type="match status" value="1"/>
</dbReference>
<evidence type="ECO:0000256" key="3">
    <source>
        <dbReference type="ARBA" id="ARBA00022475"/>
    </source>
</evidence>
<dbReference type="InterPro" id="IPR036890">
    <property type="entry name" value="HATPase_C_sf"/>
</dbReference>
<accession>A0ABV8CW59</accession>
<name>A0ABV8CW59_9STRE</name>
<evidence type="ECO:0000256" key="4">
    <source>
        <dbReference type="ARBA" id="ARBA00022553"/>
    </source>
</evidence>
<dbReference type="SUPFAM" id="SSF55874">
    <property type="entry name" value="ATPase domain of HSP90 chaperone/DNA topoisomerase II/histidine kinase"/>
    <property type="match status" value="1"/>
</dbReference>
<keyword evidence="7 13" id="KW-0547">Nucleotide-binding</keyword>
<keyword evidence="12 13" id="KW-0472">Membrane</keyword>
<dbReference type="InterPro" id="IPR017202">
    <property type="entry name" value="LiaS/VraS"/>
</dbReference>
<dbReference type="RefSeq" id="WP_380426806.1">
    <property type="nucleotide sequence ID" value="NZ_JBHRZV010000049.1"/>
</dbReference>
<keyword evidence="8 13" id="KW-0418">Kinase</keyword>